<dbReference type="GeneID" id="19974742"/>
<dbReference type="RefSeq" id="XP_008719949.1">
    <property type="nucleotide sequence ID" value="XM_008721727.1"/>
</dbReference>
<evidence type="ECO:0000259" key="3">
    <source>
        <dbReference type="PROSITE" id="PS50157"/>
    </source>
</evidence>
<dbReference type="Proteomes" id="UP000030752">
    <property type="component" value="Unassembled WGS sequence"/>
</dbReference>
<dbReference type="Gene3D" id="3.30.160.60">
    <property type="entry name" value="Classic Zinc Finger"/>
    <property type="match status" value="1"/>
</dbReference>
<dbReference type="OrthoDB" id="3437960at2759"/>
<dbReference type="InParanoid" id="W2RN64"/>
<name>W2RN64_CYPE1</name>
<protein>
    <recommendedName>
        <fullName evidence="3">C2H2-type domain-containing protein</fullName>
    </recommendedName>
</protein>
<feature type="domain" description="C2H2-type" evidence="3">
    <location>
        <begin position="18"/>
        <end position="55"/>
    </location>
</feature>
<proteinExistence type="predicted"/>
<keyword evidence="5" id="KW-1185">Reference proteome</keyword>
<keyword evidence="1" id="KW-0862">Zinc</keyword>
<evidence type="ECO:0000256" key="1">
    <source>
        <dbReference type="PROSITE-ProRule" id="PRU00042"/>
    </source>
</evidence>
<evidence type="ECO:0000313" key="4">
    <source>
        <dbReference type="EMBL" id="ETN37780.1"/>
    </source>
</evidence>
<dbReference type="GO" id="GO:0008270">
    <property type="term" value="F:zinc ion binding"/>
    <property type="evidence" value="ECO:0007669"/>
    <property type="project" value="UniProtKB-KW"/>
</dbReference>
<dbReference type="PROSITE" id="PS50157">
    <property type="entry name" value="ZINC_FINGER_C2H2_2"/>
    <property type="match status" value="1"/>
</dbReference>
<evidence type="ECO:0000313" key="5">
    <source>
        <dbReference type="Proteomes" id="UP000030752"/>
    </source>
</evidence>
<keyword evidence="1" id="KW-0863">Zinc-finger</keyword>
<dbReference type="EMBL" id="KB822723">
    <property type="protein sequence ID" value="ETN37780.1"/>
    <property type="molecule type" value="Genomic_DNA"/>
</dbReference>
<accession>W2RN64</accession>
<dbReference type="InterPro" id="IPR013087">
    <property type="entry name" value="Znf_C2H2_type"/>
</dbReference>
<keyword evidence="1" id="KW-0479">Metal-binding</keyword>
<dbReference type="VEuPathDB" id="FungiDB:HMPREF1541_07403"/>
<gene>
    <name evidence="4" type="ORF">HMPREF1541_07403</name>
</gene>
<reference evidence="4 5" key="1">
    <citation type="submission" date="2013-03" db="EMBL/GenBank/DDBJ databases">
        <title>The Genome Sequence of Phialophora europaea CBS 101466.</title>
        <authorList>
            <consortium name="The Broad Institute Genomics Platform"/>
            <person name="Cuomo C."/>
            <person name="de Hoog S."/>
            <person name="Gorbushina A."/>
            <person name="Walker B."/>
            <person name="Young S.K."/>
            <person name="Zeng Q."/>
            <person name="Gargeya S."/>
            <person name="Fitzgerald M."/>
            <person name="Haas B."/>
            <person name="Abouelleil A."/>
            <person name="Allen A.W."/>
            <person name="Alvarado L."/>
            <person name="Arachchi H.M."/>
            <person name="Berlin A.M."/>
            <person name="Chapman S.B."/>
            <person name="Gainer-Dewar J."/>
            <person name="Goldberg J."/>
            <person name="Griggs A."/>
            <person name="Gujja S."/>
            <person name="Hansen M."/>
            <person name="Howarth C."/>
            <person name="Imamovic A."/>
            <person name="Ireland A."/>
            <person name="Larimer J."/>
            <person name="McCowan C."/>
            <person name="Murphy C."/>
            <person name="Pearson M."/>
            <person name="Poon T.W."/>
            <person name="Priest M."/>
            <person name="Roberts A."/>
            <person name="Saif S."/>
            <person name="Shea T."/>
            <person name="Sisk P."/>
            <person name="Sykes S."/>
            <person name="Wortman J."/>
            <person name="Nusbaum C."/>
            <person name="Birren B."/>
        </authorList>
    </citation>
    <scope>NUCLEOTIDE SEQUENCE [LARGE SCALE GENOMIC DNA]</scope>
    <source>
        <strain evidence="4 5">CBS 101466</strain>
    </source>
</reference>
<feature type="region of interest" description="Disordered" evidence="2">
    <location>
        <begin position="535"/>
        <end position="563"/>
    </location>
</feature>
<feature type="compositionally biased region" description="Polar residues" evidence="2">
    <location>
        <begin position="540"/>
        <end position="550"/>
    </location>
</feature>
<evidence type="ECO:0000256" key="2">
    <source>
        <dbReference type="SAM" id="MobiDB-lite"/>
    </source>
</evidence>
<sequence length="563" mass="63257">MGDLRKHIKAVHLGDRPYVCEVNEANWSGCACGRRFTTKYSLNRHQQRLHEVSTTATTLSLLDRDVAELRQDPSLWDAFIEALEKTFHENQALYRSDVDELLVLCTALSPKTDPEFPVAQEGPADDPYARVYLRLIRVLRRRRPETCGELLSHVINVIKAAEAEYTLDALQRDKNLSILRQVYEALMSAATAPRSSMGFRTLLNFGPSELVGLEPMTDLVRILRGTYSPPFDIDESGWPTQSWMQTHWAPVTGNDGFSSLQARKVLQWASGLRHNSPERNVPDRNEAVPPFWEAPKAFESIREALFAADCCKSIASGHTNSTMESVYSLPLQRNNLATHEIDRETAISESNGSQGTVIVPAGGFEDLGVGYTSCPLVAQGYCVCDDFTSLPACQEHLICSHRWWYDTEAGKSWRQSVSYDQGVIDLSKPQENEKTFDDLLSQYDLDISFWMAKDLDLEPTQRENLAQRGSDGFAVPYARTTVEHLEKSVNEARREHSRLEEGSRHLTEYNGSSAPLWRCSGTDSAQQLQRGYDVDYDGATHSSSQSQRGTGASRRKYCSITSL</sequence>
<dbReference type="AlphaFoldDB" id="W2RN64"/>
<organism evidence="4 5">
    <name type="scientific">Cyphellophora europaea (strain CBS 101466)</name>
    <name type="common">Phialophora europaea</name>
    <dbReference type="NCBI Taxonomy" id="1220924"/>
    <lineage>
        <taxon>Eukaryota</taxon>
        <taxon>Fungi</taxon>
        <taxon>Dikarya</taxon>
        <taxon>Ascomycota</taxon>
        <taxon>Pezizomycotina</taxon>
        <taxon>Eurotiomycetes</taxon>
        <taxon>Chaetothyriomycetidae</taxon>
        <taxon>Chaetothyriales</taxon>
        <taxon>Cyphellophoraceae</taxon>
        <taxon>Cyphellophora</taxon>
    </lineage>
</organism>
<dbReference type="HOGENOM" id="CLU_483976_0_0_1"/>